<dbReference type="PANTHER" id="PTHR28583:SF4">
    <property type="entry name" value="N-ACYLETHANOLAMINE-HYDROLYZING ACID AMIDASE"/>
    <property type="match status" value="1"/>
</dbReference>
<name>A0A0P7XK14_SCLFO</name>
<dbReference type="PANTHER" id="PTHR28583">
    <property type="entry name" value="ACID AMIDASE"/>
    <property type="match status" value="1"/>
</dbReference>
<evidence type="ECO:0000259" key="2">
    <source>
        <dbReference type="Pfam" id="PF15508"/>
    </source>
</evidence>
<dbReference type="AlphaFoldDB" id="A0A0P7XK14"/>
<dbReference type="GO" id="GO:0016810">
    <property type="term" value="F:hydrolase activity, acting on carbon-nitrogen (but not peptide) bonds"/>
    <property type="evidence" value="ECO:0007669"/>
    <property type="project" value="TreeGrafter"/>
</dbReference>
<dbReference type="STRING" id="113540.ENSSFOP00015002182"/>
<gene>
    <name evidence="3" type="ORF">Z043_105395</name>
</gene>
<accession>A0A0P7XK14</accession>
<comment type="caution">
    <text evidence="3">The sequence shown here is derived from an EMBL/GenBank/DDBJ whole genome shotgun (WGS) entry which is preliminary data.</text>
</comment>
<feature type="non-terminal residue" evidence="3">
    <location>
        <position position="1"/>
    </location>
</feature>
<dbReference type="Gene3D" id="3.60.60.10">
    <property type="entry name" value="Penicillin V Acylase, Chain A"/>
    <property type="match status" value="1"/>
</dbReference>
<organism evidence="3 4">
    <name type="scientific">Scleropages formosus</name>
    <name type="common">Asian bonytongue</name>
    <name type="synonym">Osteoglossum formosum</name>
    <dbReference type="NCBI Taxonomy" id="113540"/>
    <lineage>
        <taxon>Eukaryota</taxon>
        <taxon>Metazoa</taxon>
        <taxon>Chordata</taxon>
        <taxon>Craniata</taxon>
        <taxon>Vertebrata</taxon>
        <taxon>Euteleostomi</taxon>
        <taxon>Actinopterygii</taxon>
        <taxon>Neopterygii</taxon>
        <taxon>Teleostei</taxon>
        <taxon>Osteoglossocephala</taxon>
        <taxon>Osteoglossomorpha</taxon>
        <taxon>Osteoglossiformes</taxon>
        <taxon>Osteoglossidae</taxon>
        <taxon>Scleropages</taxon>
    </lineage>
</organism>
<evidence type="ECO:0000256" key="1">
    <source>
        <dbReference type="SAM" id="MobiDB-lite"/>
    </source>
</evidence>
<evidence type="ECO:0000313" key="4">
    <source>
        <dbReference type="Proteomes" id="UP000034805"/>
    </source>
</evidence>
<protein>
    <submittedName>
        <fullName evidence="3">N-acylethanolamine-hydrolyzing acid amidase-like</fullName>
    </submittedName>
</protein>
<dbReference type="EMBL" id="JARO02001484">
    <property type="protein sequence ID" value="KPP75359.1"/>
    <property type="molecule type" value="Genomic_DNA"/>
</dbReference>
<dbReference type="Pfam" id="PF15508">
    <property type="entry name" value="NAAA-beta"/>
    <property type="match status" value="1"/>
</dbReference>
<feature type="domain" description="Acid ceramidase N-terminal" evidence="2">
    <location>
        <begin position="93"/>
        <end position="152"/>
    </location>
</feature>
<dbReference type="Proteomes" id="UP000034805">
    <property type="component" value="Unassembled WGS sequence"/>
</dbReference>
<sequence>HTRLLRYYSHCVSKRSICAATASPPSGTAPQLRHNCTAGSREVRPLRKTAAGSHELRPLPTAVHAEAGKGKFAVNMFAERPLALAARCSADFTPPLVNVSLDDPPGQRWAPLVKVFDVEMLMRTATRVIDLLIPAWVHRAVAPVAEALEDYIPQPYAGEILGMASFFGSNISDIVLLNFAYEITAFCTSVVAQDSSGRLFHGRNLDYPAAELLRNVTVDVLFLRKGEVAYRGTTFAGYVGLWTGQSAQKFTVSANKRAKGYWWENLISAVLLKSSPDSWLIRETLAEAKDFQDAVKRLSTVPIICDVYYIVAGVRPGEGVVVTRDRLGSADIWPLNPARGEWFRVETNYDHWTPPPHSDDRSGSDVQRGPGFGGVARPGTEGEVRGPPSAQKF</sequence>
<dbReference type="InterPro" id="IPR029130">
    <property type="entry name" value="Acid_ceramidase_N"/>
</dbReference>
<reference evidence="3 4" key="1">
    <citation type="submission" date="2015-08" db="EMBL/GenBank/DDBJ databases">
        <title>The genome of the Asian arowana (Scleropages formosus).</title>
        <authorList>
            <person name="Tan M.H."/>
            <person name="Gan H.M."/>
            <person name="Croft L.J."/>
            <person name="Austin C.M."/>
        </authorList>
    </citation>
    <scope>NUCLEOTIDE SEQUENCE [LARGE SCALE GENOMIC DNA]</scope>
    <source>
        <strain evidence="3">Aro1</strain>
    </source>
</reference>
<proteinExistence type="predicted"/>
<evidence type="ECO:0000313" key="3">
    <source>
        <dbReference type="EMBL" id="KPP75359.1"/>
    </source>
</evidence>
<feature type="region of interest" description="Disordered" evidence="1">
    <location>
        <begin position="353"/>
        <end position="393"/>
    </location>
</feature>